<evidence type="ECO:0000313" key="1">
    <source>
        <dbReference type="EMBL" id="CQH60809.1"/>
    </source>
</evidence>
<reference evidence="2" key="1">
    <citation type="journal article" date="2016" name="Environ. Microbiol.">
        <title>The complete genome of a viable archaeum isolated from 123-million-year-old rock salt.</title>
        <authorList>
            <person name="Jaakkola S.T."/>
            <person name="Pfeiffer F."/>
            <person name="Ravantti J.J."/>
            <person name="Guo Q."/>
            <person name="Liu Y."/>
            <person name="Chen X."/>
            <person name="Ma H."/>
            <person name="Yang C."/>
            <person name="Oksanen H.M."/>
            <person name="Bamford D.H."/>
        </authorList>
    </citation>
    <scope>NUCLEOTIDE SEQUENCE</scope>
    <source>
        <strain evidence="2">JI20-1</strain>
    </source>
</reference>
<proteinExistence type="predicted"/>
<dbReference type="GeneID" id="91107976"/>
<dbReference type="Proteomes" id="UP000066737">
    <property type="component" value="Chromosome I"/>
</dbReference>
<dbReference type="OrthoDB" id="262336at2157"/>
<sequence length="54" mass="5913">MPRKYSIVCGDSVAAEVEALAREYGLSEQEVLRQLIDSGLEAVENEAEVVESDD</sequence>
<organism evidence="1 2">
    <name type="scientific">Halobacterium hubeiense</name>
    <dbReference type="NCBI Taxonomy" id="1407499"/>
    <lineage>
        <taxon>Archaea</taxon>
        <taxon>Methanobacteriati</taxon>
        <taxon>Methanobacteriota</taxon>
        <taxon>Stenosarchaea group</taxon>
        <taxon>Halobacteria</taxon>
        <taxon>Halobacteriales</taxon>
        <taxon>Halobacteriaceae</taxon>
        <taxon>Halobacterium</taxon>
    </lineage>
</organism>
<dbReference type="RefSeq" id="WP_059057652.1">
    <property type="nucleotide sequence ID" value="NZ_CEML01000001.1"/>
</dbReference>
<name>A0A0U5D0D5_9EURY</name>
<keyword evidence="2" id="KW-1185">Reference proteome</keyword>
<gene>
    <name evidence="1" type="ORF">HHUB_3299</name>
</gene>
<evidence type="ECO:0000313" key="2">
    <source>
        <dbReference type="Proteomes" id="UP000066737"/>
    </source>
</evidence>
<protein>
    <submittedName>
        <fullName evidence="1">CopG domain protein</fullName>
    </submittedName>
</protein>
<dbReference type="EMBL" id="LN831302">
    <property type="protein sequence ID" value="CQH60809.1"/>
    <property type="molecule type" value="Genomic_DNA"/>
</dbReference>
<accession>A0A0U5D0D5</accession>
<dbReference type="KEGG" id="hhb:Hhub_3299"/>
<dbReference type="STRING" id="1407499.HHUB_3299"/>
<dbReference type="AlphaFoldDB" id="A0A0U5D0D5"/>